<accession>A0A7Y8BK75</accession>
<proteinExistence type="predicted"/>
<protein>
    <submittedName>
        <fullName evidence="1">Uncharacterized protein</fullName>
    </submittedName>
</protein>
<comment type="caution">
    <text evidence="1">The sequence shown here is derived from an EMBL/GenBank/DDBJ whole genome shotgun (WGS) entry which is preliminary data.</text>
</comment>
<dbReference type="EMBL" id="JACAPU010000011">
    <property type="protein sequence ID" value="NWB46333.1"/>
    <property type="molecule type" value="Genomic_DNA"/>
</dbReference>
<dbReference type="Proteomes" id="UP000582981">
    <property type="component" value="Unassembled WGS sequence"/>
</dbReference>
<dbReference type="AlphaFoldDB" id="A0A7Y8BK75"/>
<gene>
    <name evidence="1" type="ORF">HX829_07495</name>
</gene>
<organism evidence="1 2">
    <name type="scientific">Pseudomonas gingeri</name>
    <dbReference type="NCBI Taxonomy" id="117681"/>
    <lineage>
        <taxon>Bacteria</taxon>
        <taxon>Pseudomonadati</taxon>
        <taxon>Pseudomonadota</taxon>
        <taxon>Gammaproteobacteria</taxon>
        <taxon>Pseudomonadales</taxon>
        <taxon>Pseudomonadaceae</taxon>
        <taxon>Pseudomonas</taxon>
    </lineage>
</organism>
<reference evidence="1 2" key="1">
    <citation type="submission" date="2020-04" db="EMBL/GenBank/DDBJ databases">
        <title>Molecular characterization of pseudomonads from Agaricus bisporus reveal novel blotch 2 pathogens in Western Europe.</title>
        <authorList>
            <person name="Taparia T."/>
            <person name="Krijger M."/>
            <person name="Haynes E."/>
            <person name="Elpinstone J.G."/>
            <person name="Noble R."/>
            <person name="Van Der Wolf J."/>
        </authorList>
    </citation>
    <scope>NUCLEOTIDE SEQUENCE [LARGE SCALE GENOMIC DNA]</scope>
    <source>
        <strain evidence="1 2">F1001</strain>
    </source>
</reference>
<sequence length="499" mass="56091">MSSIHEQAMNYVYQQVLQRLMSYFTRAERIALQLLIQRLIVAAGGIERIGEFKVMVAHGGGKDSSYTLAFLRAAQLSIAGRSPATFNLRVATLRHAGVTATVMHNIHRSYSALFVYDDPRVELLMVDNKHVRPFNHRLPMSELNRDINRRNLLMSGHLTAGDGRATFCNGCYLSMADFYERSSAWDKGVDALVSGESPREQKQYMTWLLRATEKPERTWVGGRALEFDEAVKTCHDLGLDYYRELYGEALVEPEGPAISRSSRSAAPMLVSVYDLVGRDLEERWPLLTEFLGFQFDDLAFHFSESDCANPLLMAHMRGLQAQYVRDLSYEGGIGEYLQLAAAMMRRKRMPARLVEQAMVAYDSDEKILDRRALASAYAQEAFGLSEVQLTCLLFAPFVNRGHGLEQFLRSCHPGMLVALPDLHKALSGQGVPEQIWQWLSEVSGLTPTLLGDLYTRAQVDFSGVSSLIARVRASDPDKHRIDIVNPDNGEVFKEVLSGR</sequence>
<name>A0A7Y8BK75_9PSED</name>
<evidence type="ECO:0000313" key="2">
    <source>
        <dbReference type="Proteomes" id="UP000582981"/>
    </source>
</evidence>
<dbReference type="RefSeq" id="WP_177143696.1">
    <property type="nucleotide sequence ID" value="NZ_JACAPU010000011.1"/>
</dbReference>
<evidence type="ECO:0000313" key="1">
    <source>
        <dbReference type="EMBL" id="NWB46333.1"/>
    </source>
</evidence>